<proteinExistence type="predicted"/>
<accession>A0A2X0QXG5</accession>
<evidence type="ECO:0000313" key="1">
    <source>
        <dbReference type="EMBL" id="SPS06943.1"/>
    </source>
</evidence>
<name>A0A2X0QXG5_9PROT</name>
<protein>
    <recommendedName>
        <fullName evidence="2">HEPN domain-containing protein</fullName>
    </recommendedName>
</protein>
<dbReference type="AlphaFoldDB" id="A0A2X0QXG5"/>
<reference evidence="1" key="1">
    <citation type="submission" date="2018-05" db="EMBL/GenBank/DDBJ databases">
        <authorList>
            <person name="Lanie J.A."/>
            <person name="Ng W.-L."/>
            <person name="Kazmierczak K.M."/>
            <person name="Andrzejewski T.M."/>
            <person name="Davidsen T.M."/>
            <person name="Wayne K.J."/>
            <person name="Tettelin H."/>
            <person name="Glass J.I."/>
            <person name="Rusch D."/>
            <person name="Podicherti R."/>
            <person name="Tsui H.-C.T."/>
            <person name="Winkler M.E."/>
        </authorList>
    </citation>
    <scope>NUCLEOTIDE SEQUENCE</scope>
    <source>
        <strain evidence="1">KNB</strain>
    </source>
</reference>
<sequence>MVDQEIGALTGYEFVSPTPAYFLAMHGIELTLKAFLLYRGLSDKELRSKQYGHDLKACYRKSKELGLLTIFEISHNDVRAMAMLIRLNRCQGLRYIQTGWKRFPSWAIVEPLAVSLHQAVASHIGIGSYQVFTDQFHLE</sequence>
<dbReference type="EMBL" id="LS423452">
    <property type="protein sequence ID" value="SPS06943.1"/>
    <property type="molecule type" value="Genomic_DNA"/>
</dbReference>
<evidence type="ECO:0008006" key="2">
    <source>
        <dbReference type="Google" id="ProtNLM"/>
    </source>
</evidence>
<gene>
    <name evidence="1" type="ORF">NITFAB_2540</name>
</gene>
<organism evidence="1">
    <name type="scientific">Candidatus Nitrotoga fabula</name>
    <dbReference type="NCBI Taxonomy" id="2182327"/>
    <lineage>
        <taxon>Bacteria</taxon>
        <taxon>Pseudomonadati</taxon>
        <taxon>Pseudomonadota</taxon>
        <taxon>Betaproteobacteria</taxon>
        <taxon>Nitrosomonadales</taxon>
        <taxon>Gallionellaceae</taxon>
        <taxon>Candidatus Nitrotoga</taxon>
    </lineage>
</organism>